<organism evidence="4 5">
    <name type="scientific">Maribacter polysiphoniae</name>
    <dbReference type="NCBI Taxonomy" id="429344"/>
    <lineage>
        <taxon>Bacteria</taxon>
        <taxon>Pseudomonadati</taxon>
        <taxon>Bacteroidota</taxon>
        <taxon>Flavobacteriia</taxon>
        <taxon>Flavobacteriales</taxon>
        <taxon>Flavobacteriaceae</taxon>
        <taxon>Maribacter</taxon>
    </lineage>
</organism>
<dbReference type="GO" id="GO:0000160">
    <property type="term" value="P:phosphorelay signal transduction system"/>
    <property type="evidence" value="ECO:0007669"/>
    <property type="project" value="InterPro"/>
</dbReference>
<evidence type="ECO:0000256" key="1">
    <source>
        <dbReference type="ARBA" id="ARBA00022553"/>
    </source>
</evidence>
<dbReference type="Gene3D" id="3.40.50.2300">
    <property type="match status" value="1"/>
</dbReference>
<gene>
    <name evidence="4" type="ORF">LX92_04445</name>
</gene>
<reference evidence="4 5" key="1">
    <citation type="submission" date="2018-05" db="EMBL/GenBank/DDBJ databases">
        <title>Genomic Encyclopedia of Archaeal and Bacterial Type Strains, Phase II (KMG-II): from individual species to whole genera.</title>
        <authorList>
            <person name="Goeker M."/>
        </authorList>
    </citation>
    <scope>NUCLEOTIDE SEQUENCE [LARGE SCALE GENOMIC DNA]</scope>
    <source>
        <strain evidence="4 5">DSM 23514</strain>
    </source>
</reference>
<dbReference type="AlphaFoldDB" id="A0A316DIL6"/>
<dbReference type="SMART" id="SM00448">
    <property type="entry name" value="REC"/>
    <property type="match status" value="1"/>
</dbReference>
<dbReference type="EMBL" id="QGGQ01000023">
    <property type="protein sequence ID" value="PWK17352.1"/>
    <property type="molecule type" value="Genomic_DNA"/>
</dbReference>
<accession>A0A316DIL6</accession>
<evidence type="ECO:0000256" key="2">
    <source>
        <dbReference type="PROSITE-ProRule" id="PRU00169"/>
    </source>
</evidence>
<dbReference type="Pfam" id="PF00072">
    <property type="entry name" value="Response_reg"/>
    <property type="match status" value="1"/>
</dbReference>
<dbReference type="OrthoDB" id="980353at2"/>
<dbReference type="PROSITE" id="PS50110">
    <property type="entry name" value="RESPONSE_REGULATORY"/>
    <property type="match status" value="1"/>
</dbReference>
<protein>
    <submittedName>
        <fullName evidence="4">Two-component system chemotaxis response regulator CheB</fullName>
    </submittedName>
</protein>
<dbReference type="PANTHER" id="PTHR44591:SF3">
    <property type="entry name" value="RESPONSE REGULATORY DOMAIN-CONTAINING PROTEIN"/>
    <property type="match status" value="1"/>
</dbReference>
<name>A0A316DIL6_9FLAO</name>
<evidence type="ECO:0000313" key="5">
    <source>
        <dbReference type="Proteomes" id="UP000245667"/>
    </source>
</evidence>
<evidence type="ECO:0000259" key="3">
    <source>
        <dbReference type="PROSITE" id="PS50110"/>
    </source>
</evidence>
<feature type="domain" description="Response regulatory" evidence="3">
    <location>
        <begin position="11"/>
        <end position="122"/>
    </location>
</feature>
<comment type="caution">
    <text evidence="4">The sequence shown here is derived from an EMBL/GenBank/DDBJ whole genome shotgun (WGS) entry which is preliminary data.</text>
</comment>
<feature type="modified residue" description="4-aspartylphosphate" evidence="2">
    <location>
        <position position="62"/>
    </location>
</feature>
<dbReference type="InterPro" id="IPR050595">
    <property type="entry name" value="Bact_response_regulator"/>
</dbReference>
<dbReference type="PANTHER" id="PTHR44591">
    <property type="entry name" value="STRESS RESPONSE REGULATOR PROTEIN 1"/>
    <property type="match status" value="1"/>
</dbReference>
<evidence type="ECO:0000313" key="4">
    <source>
        <dbReference type="EMBL" id="PWK17352.1"/>
    </source>
</evidence>
<dbReference type="InterPro" id="IPR011006">
    <property type="entry name" value="CheY-like_superfamily"/>
</dbReference>
<dbReference type="Proteomes" id="UP000245667">
    <property type="component" value="Unassembled WGS sequence"/>
</dbReference>
<keyword evidence="1 2" id="KW-0597">Phosphoprotein</keyword>
<dbReference type="InterPro" id="IPR001789">
    <property type="entry name" value="Sig_transdc_resp-reg_receiver"/>
</dbReference>
<proteinExistence type="predicted"/>
<sequence length="133" mass="15145">MVPKSKLMKLDLIIVDDSYLWLSLAEKLAKTHPLIGRTTSFLDSYDAWVYIQTAKPQVVLSDIEMPGMNGFSFLEMFGNRVPFISSSTKQGFEPEARELGCADFIKKPFTKTEFNHTIDMVYNQLYGQSACFI</sequence>
<dbReference type="SUPFAM" id="SSF52172">
    <property type="entry name" value="CheY-like"/>
    <property type="match status" value="1"/>
</dbReference>